<evidence type="ECO:0000256" key="6">
    <source>
        <dbReference type="SAM" id="SignalP"/>
    </source>
</evidence>
<dbReference type="PANTHER" id="PTHR30222:SF17">
    <property type="entry name" value="SPERMIDINE_PUTRESCINE-BINDING PERIPLASMIC PROTEIN"/>
    <property type="match status" value="1"/>
</dbReference>
<keyword evidence="4" id="KW-0574">Periplasm</keyword>
<dbReference type="RefSeq" id="WP_006876825.1">
    <property type="nucleotide sequence ID" value="NZ_CABIWA010000004.1"/>
</dbReference>
<dbReference type="PIRSF" id="PIRSF019574">
    <property type="entry name" value="Periplasmic_polyamine_BP"/>
    <property type="match status" value="1"/>
</dbReference>
<reference evidence="9 12" key="4">
    <citation type="submission" date="2018-08" db="EMBL/GenBank/DDBJ databases">
        <title>A genome reference for cultivated species of the human gut microbiota.</title>
        <authorList>
            <person name="Zou Y."/>
            <person name="Xue W."/>
            <person name="Luo G."/>
        </authorList>
    </citation>
    <scope>NUCLEOTIDE SEQUENCE [LARGE SCALE GENOMIC DNA]</scope>
    <source>
        <strain evidence="9 12">TF05-12AC</strain>
    </source>
</reference>
<gene>
    <name evidence="7" type="primary">potD_1</name>
    <name evidence="8" type="ORF">B5F11_13560</name>
    <name evidence="9" type="ORF">DXC40_07145</name>
    <name evidence="7" type="ORF">ERS852551_00807</name>
</gene>
<dbReference type="PRINTS" id="PR00909">
    <property type="entry name" value="SPERMDNBNDNG"/>
</dbReference>
<evidence type="ECO:0000256" key="2">
    <source>
        <dbReference type="ARBA" id="ARBA00022448"/>
    </source>
</evidence>
<dbReference type="InterPro" id="IPR001188">
    <property type="entry name" value="Sperm_putr-bd"/>
</dbReference>
<evidence type="ECO:0000313" key="12">
    <source>
        <dbReference type="Proteomes" id="UP000260828"/>
    </source>
</evidence>
<dbReference type="Gene3D" id="3.40.190.10">
    <property type="entry name" value="Periplasmic binding protein-like II"/>
    <property type="match status" value="2"/>
</dbReference>
<evidence type="ECO:0000313" key="10">
    <source>
        <dbReference type="Proteomes" id="UP000095765"/>
    </source>
</evidence>
<accession>A0A174NAR4</accession>
<feature type="binding site" evidence="5">
    <location>
        <position position="86"/>
    </location>
    <ligand>
        <name>spermidine</name>
        <dbReference type="ChEBI" id="CHEBI:57834"/>
    </ligand>
</feature>
<name>A0A174NAR4_9FIRM</name>
<dbReference type="InterPro" id="IPR006059">
    <property type="entry name" value="SBP"/>
</dbReference>
<reference evidence="7 10" key="1">
    <citation type="submission" date="2015-09" db="EMBL/GenBank/DDBJ databases">
        <authorList>
            <consortium name="Pathogen Informatics"/>
        </authorList>
    </citation>
    <scope>NUCLEOTIDE SEQUENCE [LARGE SCALE GENOMIC DNA]</scope>
    <source>
        <strain evidence="7 10">2789STDY5834939</strain>
    </source>
</reference>
<dbReference type="PROSITE" id="PS51257">
    <property type="entry name" value="PROKAR_LIPOPROTEIN"/>
    <property type="match status" value="1"/>
</dbReference>
<dbReference type="GO" id="GO:0042597">
    <property type="term" value="C:periplasmic space"/>
    <property type="evidence" value="ECO:0007669"/>
    <property type="project" value="UniProtKB-SubCell"/>
</dbReference>
<dbReference type="Proteomes" id="UP000095765">
    <property type="component" value="Unassembled WGS sequence"/>
</dbReference>
<keyword evidence="2" id="KW-0813">Transport</keyword>
<dbReference type="AlphaFoldDB" id="A0A174NAR4"/>
<dbReference type="EMBL" id="CZBE01000004">
    <property type="protein sequence ID" value="CUP43957.1"/>
    <property type="molecule type" value="Genomic_DNA"/>
</dbReference>
<evidence type="ECO:0000256" key="1">
    <source>
        <dbReference type="ARBA" id="ARBA00004418"/>
    </source>
</evidence>
<organism evidence="7 10">
    <name type="scientific">Anaerotruncus colihominis</name>
    <dbReference type="NCBI Taxonomy" id="169435"/>
    <lineage>
        <taxon>Bacteria</taxon>
        <taxon>Bacillati</taxon>
        <taxon>Bacillota</taxon>
        <taxon>Clostridia</taxon>
        <taxon>Eubacteriales</taxon>
        <taxon>Oscillospiraceae</taxon>
        <taxon>Anaerotruncus</taxon>
    </lineage>
</organism>
<proteinExistence type="predicted"/>
<dbReference type="EMBL" id="QVME01000003">
    <property type="protein sequence ID" value="RGE68123.1"/>
    <property type="molecule type" value="Genomic_DNA"/>
</dbReference>
<keyword evidence="3 6" id="KW-0732">Signal</keyword>
<comment type="subcellular location">
    <subcellularLocation>
        <location evidence="1">Periplasm</location>
    </subcellularLocation>
</comment>
<reference evidence="11" key="2">
    <citation type="submission" date="2017-04" db="EMBL/GenBank/DDBJ databases">
        <title>Function of individual gut microbiota members based on whole genome sequencing of pure cultures obtained from chicken caecum.</title>
        <authorList>
            <person name="Medvecky M."/>
            <person name="Cejkova D."/>
            <person name="Polansky O."/>
            <person name="Karasova D."/>
            <person name="Kubasova T."/>
            <person name="Cizek A."/>
            <person name="Rychlik I."/>
        </authorList>
    </citation>
    <scope>NUCLEOTIDE SEQUENCE [LARGE SCALE GENOMIC DNA]</scope>
    <source>
        <strain evidence="11">An175</strain>
    </source>
</reference>
<evidence type="ECO:0000313" key="11">
    <source>
        <dbReference type="Proteomes" id="UP000196386"/>
    </source>
</evidence>
<evidence type="ECO:0000313" key="8">
    <source>
        <dbReference type="EMBL" id="OUP68421.1"/>
    </source>
</evidence>
<evidence type="ECO:0000256" key="5">
    <source>
        <dbReference type="PIRSR" id="PIRSR019574-1"/>
    </source>
</evidence>
<feature type="chain" id="PRO_5014252065" evidence="6">
    <location>
        <begin position="28"/>
        <end position="343"/>
    </location>
</feature>
<dbReference type="Pfam" id="PF13416">
    <property type="entry name" value="SBP_bac_8"/>
    <property type="match status" value="1"/>
</dbReference>
<sequence>MKKTKRILALLMAAVLALGLAACGKKADEKVLNIFTWATYFPDDVLAEFTEQTGIKINYSVFQSNEEMLMKIQQGGDYDLVLASDYIIDIARSQDLLMKLDKSKIPNFKNINPAFQGKFYDENNEYTVPYSAGIPLIIYNPELVGDLEITGYEDLWNPALADSVVVMDDARNVIGITLKTMGKSFNETDPAVLDEAREKLLTLRPNIRALDYNTPYNLMLSGETSVGYMFTSQVLTVLNENPNFEVVFPKEGLGFGIDSCFIPAKAPHADNAHAFLDFILDGERSAHITDQIYYISCNSAATPYLSNQALVIPDEAIAGAEFIMDVGETADLYNDIWTEFKQS</sequence>
<dbReference type="Proteomes" id="UP000196386">
    <property type="component" value="Unassembled WGS sequence"/>
</dbReference>
<feature type="signal peptide" evidence="6">
    <location>
        <begin position="1"/>
        <end position="27"/>
    </location>
</feature>
<evidence type="ECO:0000313" key="7">
    <source>
        <dbReference type="EMBL" id="CUP43957.1"/>
    </source>
</evidence>
<dbReference type="GO" id="GO:0019808">
    <property type="term" value="F:polyamine binding"/>
    <property type="evidence" value="ECO:0007669"/>
    <property type="project" value="InterPro"/>
</dbReference>
<reference evidence="8" key="3">
    <citation type="journal article" date="2018" name="BMC Genomics">
        <title>Whole genome sequencing and function prediction of 133 gut anaerobes isolated from chicken caecum in pure cultures.</title>
        <authorList>
            <person name="Medvecky M."/>
            <person name="Cejkova D."/>
            <person name="Polansky O."/>
            <person name="Karasova D."/>
            <person name="Kubasova T."/>
            <person name="Cizek A."/>
            <person name="Rychlik I."/>
        </authorList>
    </citation>
    <scope>NUCLEOTIDE SEQUENCE</scope>
    <source>
        <strain evidence="8">An175</strain>
    </source>
</reference>
<evidence type="ECO:0000256" key="4">
    <source>
        <dbReference type="ARBA" id="ARBA00022764"/>
    </source>
</evidence>
<evidence type="ECO:0000256" key="3">
    <source>
        <dbReference type="ARBA" id="ARBA00022729"/>
    </source>
</evidence>
<protein>
    <submittedName>
        <fullName evidence="8 9">ABC transporter substrate-binding protein</fullName>
    </submittedName>
    <submittedName>
        <fullName evidence="7">Spermidine/putrescine-binding periplasmic protein</fullName>
    </submittedName>
</protein>
<dbReference type="OrthoDB" id="9769319at2"/>
<dbReference type="Proteomes" id="UP000260828">
    <property type="component" value="Unassembled WGS sequence"/>
</dbReference>
<evidence type="ECO:0000313" key="9">
    <source>
        <dbReference type="EMBL" id="RGE68123.1"/>
    </source>
</evidence>
<dbReference type="CDD" id="cd13590">
    <property type="entry name" value="PBP2_PotD_PotF_like"/>
    <property type="match status" value="1"/>
</dbReference>
<dbReference type="GO" id="GO:0015846">
    <property type="term" value="P:polyamine transport"/>
    <property type="evidence" value="ECO:0007669"/>
    <property type="project" value="InterPro"/>
</dbReference>
<dbReference type="SUPFAM" id="SSF53850">
    <property type="entry name" value="Periplasmic binding protein-like II"/>
    <property type="match status" value="1"/>
</dbReference>
<dbReference type="PANTHER" id="PTHR30222">
    <property type="entry name" value="SPERMIDINE/PUTRESCINE-BINDING PERIPLASMIC PROTEIN"/>
    <property type="match status" value="1"/>
</dbReference>
<dbReference type="EMBL" id="NFKP01000018">
    <property type="protein sequence ID" value="OUP68421.1"/>
    <property type="molecule type" value="Genomic_DNA"/>
</dbReference>